<dbReference type="PANTHER" id="PTHR43917:SF8">
    <property type="entry name" value="GH16740P-RELATED"/>
    <property type="match status" value="1"/>
</dbReference>
<proteinExistence type="inferred from homology"/>
<dbReference type="InterPro" id="IPR010987">
    <property type="entry name" value="Glutathione-S-Trfase_C-like"/>
</dbReference>
<dbReference type="Pfam" id="PF00043">
    <property type="entry name" value="GST_C"/>
    <property type="match status" value="1"/>
</dbReference>
<evidence type="ECO:0000256" key="6">
    <source>
        <dbReference type="ARBA" id="ARBA00022679"/>
    </source>
</evidence>
<evidence type="ECO:0000259" key="8">
    <source>
        <dbReference type="PROSITE" id="PS50404"/>
    </source>
</evidence>
<dbReference type="Proteomes" id="UP000005408">
    <property type="component" value="Unassembled WGS sequence"/>
</dbReference>
<sequence>MSKLKLYYDLMSQPSRALYMFVKLNKIPFEDKAVALRTGEHKQEAFTKINPVQLVPVIDDGGFVLTESVAIIQYLCNRYDLPEHWYPRKDIKAQAKVNEYLNWQHANTRMNCAMVFRHLVIIPRETKKPVDWEQVNMMKKRVAFVVNHLDKTFLKEKPYLCGSEVSVADLLCICELMQLNAVHEEQLYESNPKIKAWAERVKKRLNPEFDEAHQIVYRLRDLYKSTIAPSFAKL</sequence>
<feature type="domain" description="GST C-terminal" evidence="9">
    <location>
        <begin position="90"/>
        <end position="219"/>
    </location>
</feature>
<dbReference type="OrthoDB" id="422574at2759"/>
<dbReference type="RefSeq" id="XP_011441426.2">
    <property type="nucleotide sequence ID" value="XM_011443124.4"/>
</dbReference>
<dbReference type="InterPro" id="IPR036282">
    <property type="entry name" value="Glutathione-S-Trfase_C_sf"/>
</dbReference>
<dbReference type="PROSITE" id="PS50405">
    <property type="entry name" value="GST_CTER"/>
    <property type="match status" value="1"/>
</dbReference>
<dbReference type="InterPro" id="IPR004046">
    <property type="entry name" value="GST_C"/>
</dbReference>
<organism evidence="10 11">
    <name type="scientific">Magallana gigas</name>
    <name type="common">Pacific oyster</name>
    <name type="synonym">Crassostrea gigas</name>
    <dbReference type="NCBI Taxonomy" id="29159"/>
    <lineage>
        <taxon>Eukaryota</taxon>
        <taxon>Metazoa</taxon>
        <taxon>Spiralia</taxon>
        <taxon>Lophotrochozoa</taxon>
        <taxon>Mollusca</taxon>
        <taxon>Bivalvia</taxon>
        <taxon>Autobranchia</taxon>
        <taxon>Pteriomorphia</taxon>
        <taxon>Ostreida</taxon>
        <taxon>Ostreoidea</taxon>
        <taxon>Ostreidae</taxon>
        <taxon>Magallana</taxon>
    </lineage>
</organism>
<keyword evidence="6" id="KW-0808">Transferase</keyword>
<comment type="subcellular location">
    <subcellularLocation>
        <location evidence="1">Cytoplasm</location>
    </subcellularLocation>
</comment>
<dbReference type="InterPro" id="IPR004045">
    <property type="entry name" value="Glutathione_S-Trfase_N"/>
</dbReference>
<evidence type="ECO:0000256" key="4">
    <source>
        <dbReference type="ARBA" id="ARBA00012452"/>
    </source>
</evidence>
<dbReference type="PANTHER" id="PTHR43917">
    <property type="match status" value="1"/>
</dbReference>
<accession>A0A8W8MUE6</accession>
<dbReference type="SUPFAM" id="SSF47616">
    <property type="entry name" value="GST C-terminal domain-like"/>
    <property type="match status" value="1"/>
</dbReference>
<dbReference type="InterPro" id="IPR051369">
    <property type="entry name" value="GST_Theta"/>
</dbReference>
<dbReference type="SFLD" id="SFLDG00358">
    <property type="entry name" value="Main_(cytGST)"/>
    <property type="match status" value="1"/>
</dbReference>
<dbReference type="CDD" id="cd03050">
    <property type="entry name" value="GST_N_Theta"/>
    <property type="match status" value="1"/>
</dbReference>
<evidence type="ECO:0000313" key="10">
    <source>
        <dbReference type="EnsemblMetazoa" id="G34647.1:cds"/>
    </source>
</evidence>
<dbReference type="KEGG" id="crg:105338130"/>
<dbReference type="SFLD" id="SFLDG01153">
    <property type="entry name" value="Main.4:_Theta-like"/>
    <property type="match status" value="1"/>
</dbReference>
<reference evidence="10" key="1">
    <citation type="submission" date="2022-08" db="UniProtKB">
        <authorList>
            <consortium name="EnsemblMetazoa"/>
        </authorList>
    </citation>
    <scope>IDENTIFICATION</scope>
    <source>
        <strain evidence="10">05x7-T-G4-1.051#20</strain>
    </source>
</reference>
<dbReference type="CDD" id="cd03183">
    <property type="entry name" value="GST_C_Theta"/>
    <property type="match status" value="1"/>
</dbReference>
<feature type="domain" description="GST N-terminal" evidence="8">
    <location>
        <begin position="2"/>
        <end position="83"/>
    </location>
</feature>
<dbReference type="EC" id="2.5.1.18" evidence="4"/>
<evidence type="ECO:0000256" key="3">
    <source>
        <dbReference type="ARBA" id="ARBA00011738"/>
    </source>
</evidence>
<dbReference type="Gene3D" id="3.40.30.10">
    <property type="entry name" value="Glutaredoxin"/>
    <property type="match status" value="1"/>
</dbReference>
<evidence type="ECO:0000259" key="9">
    <source>
        <dbReference type="PROSITE" id="PS50405"/>
    </source>
</evidence>
<dbReference type="InterPro" id="IPR040079">
    <property type="entry name" value="Glutathione_S-Trfase"/>
</dbReference>
<dbReference type="GO" id="GO:0005737">
    <property type="term" value="C:cytoplasm"/>
    <property type="evidence" value="ECO:0007669"/>
    <property type="project" value="UniProtKB-SubCell"/>
</dbReference>
<dbReference type="Pfam" id="PF02798">
    <property type="entry name" value="GST_N"/>
    <property type="match status" value="1"/>
</dbReference>
<comment type="subunit">
    <text evidence="3">Homodimer.</text>
</comment>
<evidence type="ECO:0000256" key="2">
    <source>
        <dbReference type="ARBA" id="ARBA00009899"/>
    </source>
</evidence>
<dbReference type="FunFam" id="3.40.30.10:FF:000176">
    <property type="entry name" value="Glutathione S-transferase theta-1"/>
    <property type="match status" value="1"/>
</dbReference>
<evidence type="ECO:0000256" key="1">
    <source>
        <dbReference type="ARBA" id="ARBA00004496"/>
    </source>
</evidence>
<dbReference type="FunFam" id="1.20.1050.10:FF:000008">
    <property type="entry name" value="Glutathione S-transferase theta-1"/>
    <property type="match status" value="1"/>
</dbReference>
<dbReference type="SFLD" id="SFLDS00019">
    <property type="entry name" value="Glutathione_Transferase_(cytos"/>
    <property type="match status" value="1"/>
</dbReference>
<evidence type="ECO:0000256" key="5">
    <source>
        <dbReference type="ARBA" id="ARBA00022490"/>
    </source>
</evidence>
<comment type="similarity">
    <text evidence="2">Belongs to the GST superfamily. Theta family.</text>
</comment>
<evidence type="ECO:0000313" key="11">
    <source>
        <dbReference type="Proteomes" id="UP000005408"/>
    </source>
</evidence>
<dbReference type="GeneID" id="105338130"/>
<dbReference type="GO" id="GO:0004364">
    <property type="term" value="F:glutathione transferase activity"/>
    <property type="evidence" value="ECO:0007669"/>
    <property type="project" value="UniProtKB-EC"/>
</dbReference>
<dbReference type="OMA" id="YFRTIWL"/>
<protein>
    <recommendedName>
        <fullName evidence="4">glutathione transferase</fullName>
        <ecNumber evidence="4">2.5.1.18</ecNumber>
    </recommendedName>
</protein>
<keyword evidence="5" id="KW-0963">Cytoplasm</keyword>
<dbReference type="InterPro" id="IPR036249">
    <property type="entry name" value="Thioredoxin-like_sf"/>
</dbReference>
<keyword evidence="11" id="KW-1185">Reference proteome</keyword>
<evidence type="ECO:0000256" key="7">
    <source>
        <dbReference type="ARBA" id="ARBA00047960"/>
    </source>
</evidence>
<comment type="catalytic activity">
    <reaction evidence="7">
        <text>RX + glutathione = an S-substituted glutathione + a halide anion + H(+)</text>
        <dbReference type="Rhea" id="RHEA:16437"/>
        <dbReference type="ChEBI" id="CHEBI:15378"/>
        <dbReference type="ChEBI" id="CHEBI:16042"/>
        <dbReference type="ChEBI" id="CHEBI:17792"/>
        <dbReference type="ChEBI" id="CHEBI:57925"/>
        <dbReference type="ChEBI" id="CHEBI:90779"/>
        <dbReference type="EC" id="2.5.1.18"/>
    </reaction>
</comment>
<name>A0A8W8MUE6_MAGGI</name>
<dbReference type="InterPro" id="IPR040075">
    <property type="entry name" value="GST_N_Theta"/>
</dbReference>
<dbReference type="AlphaFoldDB" id="A0A8W8MUE6"/>
<dbReference type="GO" id="GO:0006749">
    <property type="term" value="P:glutathione metabolic process"/>
    <property type="evidence" value="ECO:0007669"/>
    <property type="project" value="TreeGrafter"/>
</dbReference>
<dbReference type="PROSITE" id="PS50404">
    <property type="entry name" value="GST_NTER"/>
    <property type="match status" value="1"/>
</dbReference>
<dbReference type="InterPro" id="IPR040077">
    <property type="entry name" value="GST_C_Theta"/>
</dbReference>
<dbReference type="EnsemblMetazoa" id="G34647.1">
    <property type="protein sequence ID" value="G34647.1:cds"/>
    <property type="gene ID" value="G34647"/>
</dbReference>
<dbReference type="Gene3D" id="1.20.1050.10">
    <property type="match status" value="1"/>
</dbReference>
<dbReference type="SUPFAM" id="SSF52833">
    <property type="entry name" value="Thioredoxin-like"/>
    <property type="match status" value="1"/>
</dbReference>